<gene>
    <name evidence="1" type="ORF">F2P81_022444</name>
</gene>
<evidence type="ECO:0000313" key="2">
    <source>
        <dbReference type="Proteomes" id="UP000438429"/>
    </source>
</evidence>
<accession>A0A6A4RUA1</accession>
<name>A0A6A4RUA1_SCOMX</name>
<proteinExistence type="predicted"/>
<organism evidence="1 2">
    <name type="scientific">Scophthalmus maximus</name>
    <name type="common">Turbot</name>
    <name type="synonym">Psetta maxima</name>
    <dbReference type="NCBI Taxonomy" id="52904"/>
    <lineage>
        <taxon>Eukaryota</taxon>
        <taxon>Metazoa</taxon>
        <taxon>Chordata</taxon>
        <taxon>Craniata</taxon>
        <taxon>Vertebrata</taxon>
        <taxon>Euteleostomi</taxon>
        <taxon>Actinopterygii</taxon>
        <taxon>Neopterygii</taxon>
        <taxon>Teleostei</taxon>
        <taxon>Neoteleostei</taxon>
        <taxon>Acanthomorphata</taxon>
        <taxon>Carangaria</taxon>
        <taxon>Pleuronectiformes</taxon>
        <taxon>Pleuronectoidei</taxon>
        <taxon>Scophthalmidae</taxon>
        <taxon>Scophthalmus</taxon>
    </lineage>
</organism>
<dbReference type="EMBL" id="VEVO01000020">
    <property type="protein sequence ID" value="KAF0025563.1"/>
    <property type="molecule type" value="Genomic_DNA"/>
</dbReference>
<evidence type="ECO:0000313" key="1">
    <source>
        <dbReference type="EMBL" id="KAF0025563.1"/>
    </source>
</evidence>
<protein>
    <submittedName>
        <fullName evidence="1">Uncharacterized protein</fullName>
    </submittedName>
</protein>
<dbReference type="Proteomes" id="UP000438429">
    <property type="component" value="Unassembled WGS sequence"/>
</dbReference>
<sequence>MRMTTESPPQFVDNVTKRVTFLIRPWLVLKKTLCSALILTSQATILLMPHKQTSCALTFEILCAVNSLIGTELMQRLTFLISPEEKRRGYMQREANGTIHIQNCDDTDMTLPNGSAFIFWSNTGMCVTKRAIECHSQAVELPVVLVQMSGESDMQPRSYYAECIPCPYRSLHIVTPMHREDGKMDCEVGEGVAVLSD</sequence>
<reference evidence="1 2" key="1">
    <citation type="submission" date="2019-06" db="EMBL/GenBank/DDBJ databases">
        <title>Draft genomes of female and male turbot (Scophthalmus maximus).</title>
        <authorList>
            <person name="Xu H."/>
            <person name="Xu X.-W."/>
            <person name="Shao C."/>
            <person name="Chen S."/>
        </authorList>
    </citation>
    <scope>NUCLEOTIDE SEQUENCE [LARGE SCALE GENOMIC DNA]</scope>
    <source>
        <strain evidence="1">Ysfricsl-2016a</strain>
        <tissue evidence="1">Blood</tissue>
    </source>
</reference>
<comment type="caution">
    <text evidence="1">The sequence shown here is derived from an EMBL/GenBank/DDBJ whole genome shotgun (WGS) entry which is preliminary data.</text>
</comment>
<dbReference type="AlphaFoldDB" id="A0A6A4RUA1"/>